<dbReference type="AlphaFoldDB" id="A0A086PRP7"/>
<reference evidence="4 5" key="2">
    <citation type="journal article" date="2015" name="Eukaryot. Cell">
        <title>Genetic mapping reveals that sinefungin resistance in Toxoplasma gondii is controlled by a putative amino acid transporter locus that can be used as a negative selectable marker.</title>
        <authorList>
            <person name="Behnke M.S."/>
            <person name="Khan A."/>
            <person name="Sibley L.D."/>
        </authorList>
    </citation>
    <scope>NUCLEOTIDE SEQUENCE [LARGE SCALE GENOMIC DNA]</scope>
    <source>
        <strain evidence="4 5">VAND</strain>
    </source>
</reference>
<feature type="compositionally biased region" description="Low complexity" evidence="1">
    <location>
        <begin position="98"/>
        <end position="132"/>
    </location>
</feature>
<gene>
    <name evidence="4" type="ORF">TGVAND_229380</name>
</gene>
<feature type="transmembrane region" description="Helical" evidence="2">
    <location>
        <begin position="968"/>
        <end position="995"/>
    </location>
</feature>
<evidence type="ECO:0000313" key="5">
    <source>
        <dbReference type="Proteomes" id="UP000028840"/>
    </source>
</evidence>
<dbReference type="InterPro" id="IPR007053">
    <property type="entry name" value="LRAT_dom"/>
</dbReference>
<dbReference type="Gene3D" id="3.90.1720.10">
    <property type="entry name" value="endopeptidase domain like (from Nostoc punctiforme)"/>
    <property type="match status" value="1"/>
</dbReference>
<feature type="compositionally biased region" description="Basic and acidic residues" evidence="1">
    <location>
        <begin position="266"/>
        <end position="276"/>
    </location>
</feature>
<feature type="region of interest" description="Disordered" evidence="1">
    <location>
        <begin position="651"/>
        <end position="735"/>
    </location>
</feature>
<feature type="compositionally biased region" description="Basic and acidic residues" evidence="1">
    <location>
        <begin position="477"/>
        <end position="507"/>
    </location>
</feature>
<evidence type="ECO:0000256" key="1">
    <source>
        <dbReference type="SAM" id="MobiDB-lite"/>
    </source>
</evidence>
<accession>A0A086PRP7</accession>
<keyword evidence="2" id="KW-1133">Transmembrane helix</keyword>
<protein>
    <submittedName>
        <fullName evidence="4">Putative NC domain protein</fullName>
    </submittedName>
</protein>
<dbReference type="Proteomes" id="UP000028840">
    <property type="component" value="Unassembled WGS sequence"/>
</dbReference>
<keyword evidence="2" id="KW-0812">Transmembrane</keyword>
<feature type="compositionally biased region" description="Polar residues" evidence="1">
    <location>
        <begin position="20"/>
        <end position="34"/>
    </location>
</feature>
<comment type="caution">
    <text evidence="4">The sequence shown here is derived from an EMBL/GenBank/DDBJ whole genome shotgun (WGS) entry which is preliminary data.</text>
</comment>
<feature type="region of interest" description="Disordered" evidence="1">
    <location>
        <begin position="195"/>
        <end position="240"/>
    </location>
</feature>
<evidence type="ECO:0000256" key="2">
    <source>
        <dbReference type="SAM" id="Phobius"/>
    </source>
</evidence>
<evidence type="ECO:0000259" key="3">
    <source>
        <dbReference type="PROSITE" id="PS51934"/>
    </source>
</evidence>
<feature type="compositionally biased region" description="Basic and acidic residues" evidence="1">
    <location>
        <begin position="556"/>
        <end position="570"/>
    </location>
</feature>
<feature type="compositionally biased region" description="Basic and acidic residues" evidence="1">
    <location>
        <begin position="135"/>
        <end position="174"/>
    </location>
</feature>
<dbReference type="PROSITE" id="PS51934">
    <property type="entry name" value="LRAT"/>
    <property type="match status" value="1"/>
</dbReference>
<feature type="compositionally biased region" description="Polar residues" evidence="1">
    <location>
        <begin position="195"/>
        <end position="211"/>
    </location>
</feature>
<feature type="region of interest" description="Disordered" evidence="1">
    <location>
        <begin position="263"/>
        <end position="282"/>
    </location>
</feature>
<dbReference type="Pfam" id="PF04970">
    <property type="entry name" value="LRAT"/>
    <property type="match status" value="1"/>
</dbReference>
<feature type="compositionally biased region" description="Basic and acidic residues" evidence="1">
    <location>
        <begin position="424"/>
        <end position="458"/>
    </location>
</feature>
<feature type="region of interest" description="Disordered" evidence="1">
    <location>
        <begin position="73"/>
        <end position="174"/>
    </location>
</feature>
<dbReference type="PANTHER" id="PTHR46137:SF1">
    <property type="entry name" value="LRAT DOMAIN-CONTAINING PROTEIN"/>
    <property type="match status" value="1"/>
</dbReference>
<name>A0A086PRP7_TOXGO</name>
<dbReference type="PANTHER" id="PTHR46137">
    <property type="entry name" value="OS05G0310600 PROTEIN"/>
    <property type="match status" value="1"/>
</dbReference>
<feature type="compositionally biased region" description="Low complexity" evidence="1">
    <location>
        <begin position="651"/>
        <end position="661"/>
    </location>
</feature>
<dbReference type="VEuPathDB" id="ToxoDB:TGVAND_229380"/>
<feature type="region of interest" description="Disordered" evidence="1">
    <location>
        <begin position="1"/>
        <end position="59"/>
    </location>
</feature>
<keyword evidence="2" id="KW-0472">Membrane</keyword>
<feature type="compositionally biased region" description="Acidic residues" evidence="1">
    <location>
        <begin position="716"/>
        <end position="729"/>
    </location>
</feature>
<dbReference type="EMBL" id="AEYJ02001329">
    <property type="protein sequence ID" value="KFH03029.1"/>
    <property type="molecule type" value="Genomic_DNA"/>
</dbReference>
<dbReference type="OrthoDB" id="68610at2759"/>
<feature type="region of interest" description="Disordered" evidence="1">
    <location>
        <begin position="556"/>
        <end position="579"/>
    </location>
</feature>
<evidence type="ECO:0000313" key="4">
    <source>
        <dbReference type="EMBL" id="KFH03029.1"/>
    </source>
</evidence>
<feature type="region of interest" description="Disordered" evidence="1">
    <location>
        <begin position="420"/>
        <end position="507"/>
    </location>
</feature>
<reference evidence="4 5" key="1">
    <citation type="submission" date="2014-08" db="EMBL/GenBank/DDBJ databases">
        <authorList>
            <person name="Sibley D."/>
            <person name="Venepally P."/>
            <person name="Karamycheva S."/>
            <person name="Hadjithomas M."/>
            <person name="Khan A."/>
            <person name="Brunk B."/>
            <person name="Roos D."/>
            <person name="Caler E."/>
            <person name="Lorenzi H."/>
        </authorList>
    </citation>
    <scope>NUCLEOTIDE SEQUENCE [LARGE SCALE GENOMIC DNA]</scope>
    <source>
        <strain evidence="4 5">VAND</strain>
    </source>
</reference>
<proteinExistence type="predicted"/>
<sequence length="1002" mass="108109">MEPPVGASDEKRGETASRLLDSSQRQSFDGTSTRSSDDVAAPFAASQTDSGQRDSPRRTVSSFSFVSLASAVSSLRNASSERLLRRVKNQRSQVEFASSGSSSSSLSSSNDSSSSSSPSFSHSPSSSSCTSSAAEHTHLSGENEERPEGRAGETDAREAKEDRGGRLDDSRIDEFDLHGALVFDDYEVLNYPATSRSISTLGPGSNSTSSGEAPVTGDPRAETRSRNGVGASREEKAQARDFPAGRELCGDTLGTAECMQATARADGADRPERQTEKVPGADVGICGDGTSLLVEEEAINSTRPDCANSSRFSSSRFPFFWSSSTSSSVSSVSSSSSSSSFSFSTSSGEASAVSRGSLRGTGVSSLSRETRFLWHPLITRCVYGPLVKARFYLMMHPGESTDAVVVLRLSDFLVRYARSTGGQEAEKKETREETTEKSEEKKQLEEEEKKRRPEEGGRRKGSRGRAGGETDDEEDCSGARERAEIAEERDFAFGEERGDERAGRGSDAEQIVAVDVTAVEQQVLQIFRRKPQGIVMLNDLPLSCLALKLFEDEAKAGDTRGAKKPREREGQQVSCRRGSTVSELLPASCSHSGAKTLNACDLADRRNGDSEDQPASSGSATSRKRAVLVPFTQDVFSSSFLNAIAAPLGVSSGGSTVSSDSFHPRKATQTPHTGGDSAPKNVACSPGSSRCPTAPAHSGRHAETQAERSAVNVEEGQTEEEEEEEEEKKEEEKKRLCEEAALAAALEAAREAAARQDGDFEGEEARLAAEVQRHKSASAFRQNFLFEDEVEEKDDEWIDARKQGNSPVVLLVMRRGTDLAHLAELDGIRHACITPIPLQLGDHIYRAIKPRGILSIATHHGIYAGHGRVFHLSGNERQGLWALLANQRSARVRVTSIRRFMGRGRSALRVKRYKEEQCDDPFTVIQRAEESFVEQSFPSYHLLFNNCEHFAVFCKTGKGKSSQVEKAAVAAVATTSFLVGAGATAGAAALAAAVLERRLRRP</sequence>
<feature type="domain" description="LRAT" evidence="3">
    <location>
        <begin position="849"/>
        <end position="963"/>
    </location>
</feature>
<organism evidence="4 5">
    <name type="scientific">Toxoplasma gondii VAND</name>
    <dbReference type="NCBI Taxonomy" id="933077"/>
    <lineage>
        <taxon>Eukaryota</taxon>
        <taxon>Sar</taxon>
        <taxon>Alveolata</taxon>
        <taxon>Apicomplexa</taxon>
        <taxon>Conoidasida</taxon>
        <taxon>Coccidia</taxon>
        <taxon>Eucoccidiorida</taxon>
        <taxon>Eimeriorina</taxon>
        <taxon>Sarcocystidae</taxon>
        <taxon>Toxoplasma</taxon>
    </lineage>
</organism>